<evidence type="ECO:0000256" key="1">
    <source>
        <dbReference type="SAM" id="MobiDB-lite"/>
    </source>
</evidence>
<evidence type="ECO:0000313" key="2">
    <source>
        <dbReference type="EMBL" id="CAB4872795.1"/>
    </source>
</evidence>
<accession>A0A6J7DV69</accession>
<gene>
    <name evidence="2" type="ORF">UFOPK3444_00829</name>
</gene>
<organism evidence="2">
    <name type="scientific">freshwater metagenome</name>
    <dbReference type="NCBI Taxonomy" id="449393"/>
    <lineage>
        <taxon>unclassified sequences</taxon>
        <taxon>metagenomes</taxon>
        <taxon>ecological metagenomes</taxon>
    </lineage>
</organism>
<feature type="region of interest" description="Disordered" evidence="1">
    <location>
        <begin position="70"/>
        <end position="99"/>
    </location>
</feature>
<name>A0A6J7DV69_9ZZZZ</name>
<proteinExistence type="predicted"/>
<sequence length="239" mass="25308">MADPRLINLSAQAEVVHQGADEVDPNAFYFDPSEPECWLVAERIIATLGAPAAWTPVAFPESHQPASLTDSALGELRPGGDEIHPESRAESPVRRHQDRGALGQSISAIAVERRLLDFKPPSGWLEGEDLFSREALLAATFAKQAGKTVAFVLALMRQTWCAGRDPRDMTTIYLAGAAAEVHPNALEKAMGLKSLNAELDRTTEAAGLAGVTSVPTVRVGVDLYTGDAGLDAAAKAVGA</sequence>
<feature type="compositionally biased region" description="Basic and acidic residues" evidence="1">
    <location>
        <begin position="78"/>
        <end position="99"/>
    </location>
</feature>
<protein>
    <submittedName>
        <fullName evidence="2">Unannotated protein</fullName>
    </submittedName>
</protein>
<reference evidence="2" key="1">
    <citation type="submission" date="2020-05" db="EMBL/GenBank/DDBJ databases">
        <authorList>
            <person name="Chiriac C."/>
            <person name="Salcher M."/>
            <person name="Ghai R."/>
            <person name="Kavagutti S V."/>
        </authorList>
    </citation>
    <scope>NUCLEOTIDE SEQUENCE</scope>
</reference>
<dbReference type="EMBL" id="CAFBLU010000011">
    <property type="protein sequence ID" value="CAB4872795.1"/>
    <property type="molecule type" value="Genomic_DNA"/>
</dbReference>
<dbReference type="InterPro" id="IPR036249">
    <property type="entry name" value="Thioredoxin-like_sf"/>
</dbReference>
<dbReference type="Gene3D" id="3.40.30.10">
    <property type="entry name" value="Glutaredoxin"/>
    <property type="match status" value="1"/>
</dbReference>
<dbReference type="AlphaFoldDB" id="A0A6J7DV69"/>
<dbReference type="SUPFAM" id="SSF52833">
    <property type="entry name" value="Thioredoxin-like"/>
    <property type="match status" value="1"/>
</dbReference>